<evidence type="ECO:0000313" key="2">
    <source>
        <dbReference type="EMBL" id="MCP8999482.1"/>
    </source>
</evidence>
<dbReference type="InterPro" id="IPR037401">
    <property type="entry name" value="SnoaL-like"/>
</dbReference>
<dbReference type="Pfam" id="PF12680">
    <property type="entry name" value="SnoaL_2"/>
    <property type="match status" value="1"/>
</dbReference>
<dbReference type="PANTHER" id="PTHR38436">
    <property type="entry name" value="POLYKETIDE CYCLASE SNOAL-LIKE DOMAIN"/>
    <property type="match status" value="1"/>
</dbReference>
<dbReference type="EMBL" id="JANCLV010000003">
    <property type="protein sequence ID" value="MCP8999482.1"/>
    <property type="molecule type" value="Genomic_DNA"/>
</dbReference>
<dbReference type="PANTHER" id="PTHR38436:SF1">
    <property type="entry name" value="ESTER CYCLASE"/>
    <property type="match status" value="1"/>
</dbReference>
<keyword evidence="3" id="KW-1185">Reference proteome</keyword>
<evidence type="ECO:0000313" key="3">
    <source>
        <dbReference type="Proteomes" id="UP001524318"/>
    </source>
</evidence>
<dbReference type="Proteomes" id="UP001524318">
    <property type="component" value="Unassembled WGS sequence"/>
</dbReference>
<dbReference type="InterPro" id="IPR009959">
    <property type="entry name" value="Cyclase_SnoaL-like"/>
</dbReference>
<evidence type="ECO:0000259" key="1">
    <source>
        <dbReference type="Pfam" id="PF12680"/>
    </source>
</evidence>
<feature type="domain" description="SnoaL-like" evidence="1">
    <location>
        <begin position="10"/>
        <end position="122"/>
    </location>
</feature>
<accession>A0ABT1LLZ4</accession>
<proteinExistence type="predicted"/>
<name>A0ABT1LLZ4_9MICC</name>
<dbReference type="InterPro" id="IPR032710">
    <property type="entry name" value="NTF2-like_dom_sf"/>
</dbReference>
<sequence>MGQAREAMDRLTAAVTARDKQTQAACYSADAVAFTPEEGKLVGPEAISNYLSQFGESFPDITYEYADRYEAGNVAIDEGFVVGTNTGPLLMPSGESLPPTGKSIRVRSCDVAHVEDGLITSHHFYFDQMEFLGQLGLLPESLSKS</sequence>
<gene>
    <name evidence="2" type="ORF">NFC73_07015</name>
</gene>
<protein>
    <submittedName>
        <fullName evidence="2">Nuclear transport factor 2 family protein</fullName>
    </submittedName>
</protein>
<dbReference type="SUPFAM" id="SSF54427">
    <property type="entry name" value="NTF2-like"/>
    <property type="match status" value="1"/>
</dbReference>
<dbReference type="RefSeq" id="WP_141140326.1">
    <property type="nucleotide sequence ID" value="NZ_JANCLV010000003.1"/>
</dbReference>
<organism evidence="2 3">
    <name type="scientific">Pseudarthrobacter humi</name>
    <dbReference type="NCBI Taxonomy" id="2952523"/>
    <lineage>
        <taxon>Bacteria</taxon>
        <taxon>Bacillati</taxon>
        <taxon>Actinomycetota</taxon>
        <taxon>Actinomycetes</taxon>
        <taxon>Micrococcales</taxon>
        <taxon>Micrococcaceae</taxon>
        <taxon>Pseudarthrobacter</taxon>
    </lineage>
</organism>
<comment type="caution">
    <text evidence="2">The sequence shown here is derived from an EMBL/GenBank/DDBJ whole genome shotgun (WGS) entry which is preliminary data.</text>
</comment>
<reference evidence="2 3" key="1">
    <citation type="submission" date="2022-06" db="EMBL/GenBank/DDBJ databases">
        <title>Pseudarthrobacter sp. strain RMG13 Genome sequencing and assembly.</title>
        <authorList>
            <person name="Kim I."/>
        </authorList>
    </citation>
    <scope>NUCLEOTIDE SEQUENCE [LARGE SCALE GENOMIC DNA]</scope>
    <source>
        <strain evidence="2 3">RMG13</strain>
    </source>
</reference>
<dbReference type="Gene3D" id="3.10.450.50">
    <property type="match status" value="1"/>
</dbReference>